<protein>
    <recommendedName>
        <fullName evidence="3">Apea-like HEPN domain-containing protein</fullName>
    </recommendedName>
</protein>
<evidence type="ECO:0008006" key="3">
    <source>
        <dbReference type="Google" id="ProtNLM"/>
    </source>
</evidence>
<comment type="caution">
    <text evidence="1">The sequence shown here is derived from an EMBL/GenBank/DDBJ whole genome shotgun (WGS) entry which is preliminary data.</text>
</comment>
<proteinExistence type="predicted"/>
<reference evidence="1 2" key="1">
    <citation type="submission" date="2016-08" db="EMBL/GenBank/DDBJ databases">
        <authorList>
            <person name="Loux V."/>
            <person name="Rue O."/>
        </authorList>
    </citation>
    <scope>NUCLEOTIDE SEQUENCE [LARGE SCALE GENOMIC DNA]</scope>
    <source>
        <strain evidence="1 2">WSBC_10311</strain>
    </source>
</reference>
<evidence type="ECO:0000313" key="1">
    <source>
        <dbReference type="EMBL" id="SCC45481.1"/>
    </source>
</evidence>
<organism evidence="1 2">
    <name type="scientific">Bacillus wiedmannii</name>
    <dbReference type="NCBI Taxonomy" id="1890302"/>
    <lineage>
        <taxon>Bacteria</taxon>
        <taxon>Bacillati</taxon>
        <taxon>Bacillota</taxon>
        <taxon>Bacilli</taxon>
        <taxon>Bacillales</taxon>
        <taxon>Bacillaceae</taxon>
        <taxon>Bacillus</taxon>
        <taxon>Bacillus cereus group</taxon>
    </lineage>
</organism>
<gene>
    <name evidence="1" type="ORF">BC10311_03416</name>
</gene>
<sequence>MEKTELMEYLKKEAGLMDNLIKEFLPWLLIYYKVDDLFIEDKVAAVKIVREKLKKDKLFDQENTMLIASEFHDSKKKFLRLLDRFDEGDFSENKEMLLFKAVSILESAVNDKLHEELQLQFGMTHARINKILTRLKVEEKLDWFLQILCGETFLQQKGWAKIRPIITLRNSFIHPKPTDADKYKKQSDLISKESLLEFMEACTECYSFLNDTRSSEVEEFNEKINRLTALV</sequence>
<name>A0AB37YTQ8_9BACI</name>
<accession>A0AB37YTQ8</accession>
<dbReference type="AlphaFoldDB" id="A0AB37YTQ8"/>
<dbReference type="EMBL" id="FMBG01000016">
    <property type="protein sequence ID" value="SCC45481.1"/>
    <property type="molecule type" value="Genomic_DNA"/>
</dbReference>
<dbReference type="Proteomes" id="UP000195728">
    <property type="component" value="Unassembled WGS sequence"/>
</dbReference>
<dbReference type="RefSeq" id="WP_088107237.1">
    <property type="nucleotide sequence ID" value="NZ_FMBG01000016.1"/>
</dbReference>
<evidence type="ECO:0000313" key="2">
    <source>
        <dbReference type="Proteomes" id="UP000195728"/>
    </source>
</evidence>